<comment type="pathway">
    <text evidence="7">Cofactor biosynthesis; tetrahydrofolate biosynthesis; 4-aminobenzoate from chorismate: step 2/2.</text>
</comment>
<evidence type="ECO:0000313" key="16">
    <source>
        <dbReference type="Proteomes" id="UP000243180"/>
    </source>
</evidence>
<dbReference type="InterPro" id="IPR001544">
    <property type="entry name" value="Aminotrans_IV"/>
</dbReference>
<dbReference type="Proteomes" id="UP000243180">
    <property type="component" value="Chromosome"/>
</dbReference>
<evidence type="ECO:0000256" key="8">
    <source>
        <dbReference type="ARBA" id="ARBA00035676"/>
    </source>
</evidence>
<dbReference type="RefSeq" id="WP_096360513.1">
    <property type="nucleotide sequence ID" value="NZ_AP014879.1"/>
</dbReference>
<evidence type="ECO:0000256" key="11">
    <source>
        <dbReference type="ARBA" id="ARBA00069174"/>
    </source>
</evidence>
<evidence type="ECO:0000256" key="5">
    <source>
        <dbReference type="ARBA" id="ARBA00022909"/>
    </source>
</evidence>
<evidence type="ECO:0000256" key="6">
    <source>
        <dbReference type="ARBA" id="ARBA00023239"/>
    </source>
</evidence>
<dbReference type="GO" id="GO:0008153">
    <property type="term" value="P:4-aminobenzoate biosynthetic process"/>
    <property type="evidence" value="ECO:0007669"/>
    <property type="project" value="UniProtKB-UniRule"/>
</dbReference>
<evidence type="ECO:0000256" key="9">
    <source>
        <dbReference type="ARBA" id="ARBA00049529"/>
    </source>
</evidence>
<keyword evidence="16" id="KW-1185">Reference proteome</keyword>
<dbReference type="InParanoid" id="A0A1B4XFX0"/>
<dbReference type="InterPro" id="IPR043131">
    <property type="entry name" value="BCAT-like_N"/>
</dbReference>
<proteinExistence type="inferred from homology"/>
<evidence type="ECO:0000256" key="4">
    <source>
        <dbReference type="ARBA" id="ARBA00022898"/>
    </source>
</evidence>
<keyword evidence="6 15" id="KW-0456">Lyase</keyword>
<keyword evidence="5" id="KW-0289">Folate biosynthesis</keyword>
<dbReference type="GO" id="GO:0008696">
    <property type="term" value="F:4-amino-4-deoxychorismate lyase activity"/>
    <property type="evidence" value="ECO:0007669"/>
    <property type="project" value="UniProtKB-UniRule"/>
</dbReference>
<comment type="cofactor">
    <cofactor evidence="1 14">
        <name>pyridoxal 5'-phosphate</name>
        <dbReference type="ChEBI" id="CHEBI:597326"/>
    </cofactor>
</comment>
<evidence type="ECO:0000313" key="15">
    <source>
        <dbReference type="EMBL" id="BAV33685.1"/>
    </source>
</evidence>
<evidence type="ECO:0000256" key="13">
    <source>
        <dbReference type="RuleBase" id="RU004106"/>
    </source>
</evidence>
<organism evidence="15 16">
    <name type="scientific">Sulfuricaulis limicola</name>
    <dbReference type="NCBI Taxonomy" id="1620215"/>
    <lineage>
        <taxon>Bacteria</taxon>
        <taxon>Pseudomonadati</taxon>
        <taxon>Pseudomonadota</taxon>
        <taxon>Gammaproteobacteria</taxon>
        <taxon>Acidiferrobacterales</taxon>
        <taxon>Acidiferrobacteraceae</taxon>
        <taxon>Sulfuricaulis</taxon>
    </lineage>
</organism>
<dbReference type="SUPFAM" id="SSF56752">
    <property type="entry name" value="D-aminoacid aminotransferase-like PLP-dependent enzymes"/>
    <property type="match status" value="1"/>
</dbReference>
<dbReference type="AlphaFoldDB" id="A0A1B4XFX0"/>
<comment type="similarity">
    <text evidence="2 13">Belongs to the class-IV pyridoxal-phosphate-dependent aminotransferase family.</text>
</comment>
<comment type="function">
    <text evidence="10">Involved in the biosynthesis of p-aminobenzoate (PABA), a precursor of tetrahydrofolate. Converts 4-amino-4-deoxychorismate into 4-aminobenzoate (PABA) and pyruvate.</text>
</comment>
<dbReference type="InterPro" id="IPR018300">
    <property type="entry name" value="Aminotrans_IV_CS"/>
</dbReference>
<protein>
    <recommendedName>
        <fullName evidence="11 12">Aminodeoxychorismate lyase</fullName>
        <ecNumber evidence="8 12">4.1.3.38</ecNumber>
    </recommendedName>
</protein>
<evidence type="ECO:0000256" key="10">
    <source>
        <dbReference type="ARBA" id="ARBA00054027"/>
    </source>
</evidence>
<dbReference type="Pfam" id="PF01063">
    <property type="entry name" value="Aminotran_4"/>
    <property type="match status" value="1"/>
</dbReference>
<dbReference type="KEGG" id="slim:SCL_1374"/>
<dbReference type="GO" id="GO:0030170">
    <property type="term" value="F:pyridoxal phosphate binding"/>
    <property type="evidence" value="ECO:0007669"/>
    <property type="project" value="InterPro"/>
</dbReference>
<dbReference type="NCBIfam" id="TIGR03461">
    <property type="entry name" value="pabC_Proteo"/>
    <property type="match status" value="1"/>
</dbReference>
<dbReference type="EC" id="4.1.3.38" evidence="8 12"/>
<evidence type="ECO:0000256" key="1">
    <source>
        <dbReference type="ARBA" id="ARBA00001933"/>
    </source>
</evidence>
<dbReference type="InterPro" id="IPR036038">
    <property type="entry name" value="Aminotransferase-like"/>
</dbReference>
<dbReference type="Gene3D" id="3.20.10.10">
    <property type="entry name" value="D-amino Acid Aminotransferase, subunit A, domain 2"/>
    <property type="match status" value="1"/>
</dbReference>
<evidence type="ECO:0000256" key="2">
    <source>
        <dbReference type="ARBA" id="ARBA00009320"/>
    </source>
</evidence>
<dbReference type="PANTHER" id="PTHR42743">
    <property type="entry name" value="AMINO-ACID AMINOTRANSFERASE"/>
    <property type="match status" value="1"/>
</dbReference>
<reference evidence="15 16" key="1">
    <citation type="submission" date="2015-05" db="EMBL/GenBank/DDBJ databases">
        <title>Complete genome sequence of a sulfur-oxidizing gammaproteobacterium strain HA5.</title>
        <authorList>
            <person name="Miura A."/>
            <person name="Kojima H."/>
            <person name="Fukui M."/>
        </authorList>
    </citation>
    <scope>NUCLEOTIDE SEQUENCE [LARGE SCALE GENOMIC DNA]</scope>
    <source>
        <strain evidence="15 16">HA5</strain>
    </source>
</reference>
<keyword evidence="4 14" id="KW-0663">Pyridoxal phosphate</keyword>
<evidence type="ECO:0000256" key="3">
    <source>
        <dbReference type="ARBA" id="ARBA00011738"/>
    </source>
</evidence>
<name>A0A1B4XFX0_9GAMM</name>
<comment type="subunit">
    <text evidence="3">Homodimer.</text>
</comment>
<dbReference type="InterPro" id="IPR017824">
    <property type="entry name" value="Aminodeoxychorismate_lyase_IV"/>
</dbReference>
<evidence type="ECO:0000256" key="14">
    <source>
        <dbReference type="RuleBase" id="RU004516"/>
    </source>
</evidence>
<evidence type="ECO:0000256" key="7">
    <source>
        <dbReference type="ARBA" id="ARBA00035633"/>
    </source>
</evidence>
<dbReference type="EMBL" id="AP014879">
    <property type="protein sequence ID" value="BAV33685.1"/>
    <property type="molecule type" value="Genomic_DNA"/>
</dbReference>
<dbReference type="GO" id="GO:0005829">
    <property type="term" value="C:cytosol"/>
    <property type="evidence" value="ECO:0007669"/>
    <property type="project" value="TreeGrafter"/>
</dbReference>
<dbReference type="OrthoDB" id="9805628at2"/>
<dbReference type="GO" id="GO:0046656">
    <property type="term" value="P:folic acid biosynthetic process"/>
    <property type="evidence" value="ECO:0007669"/>
    <property type="project" value="UniProtKB-KW"/>
</dbReference>
<dbReference type="PROSITE" id="PS00770">
    <property type="entry name" value="AA_TRANSFER_CLASS_4"/>
    <property type="match status" value="1"/>
</dbReference>
<dbReference type="FunFam" id="3.20.10.10:FF:000002">
    <property type="entry name" value="D-alanine aminotransferase"/>
    <property type="match status" value="1"/>
</dbReference>
<dbReference type="InterPro" id="IPR043132">
    <property type="entry name" value="BCAT-like_C"/>
</dbReference>
<dbReference type="CDD" id="cd01559">
    <property type="entry name" value="ADCL_like"/>
    <property type="match status" value="1"/>
</dbReference>
<comment type="catalytic activity">
    <reaction evidence="9">
        <text>4-amino-4-deoxychorismate = 4-aminobenzoate + pyruvate + H(+)</text>
        <dbReference type="Rhea" id="RHEA:16201"/>
        <dbReference type="ChEBI" id="CHEBI:15361"/>
        <dbReference type="ChEBI" id="CHEBI:15378"/>
        <dbReference type="ChEBI" id="CHEBI:17836"/>
        <dbReference type="ChEBI" id="CHEBI:58406"/>
        <dbReference type="EC" id="4.1.3.38"/>
    </reaction>
</comment>
<dbReference type="NCBIfam" id="NF004761">
    <property type="entry name" value="PRK06092.1"/>
    <property type="match status" value="1"/>
</dbReference>
<accession>A0A1B4XFX0</accession>
<dbReference type="FunCoup" id="A0A1B4XFX0">
    <property type="interactions" value="311"/>
</dbReference>
<gene>
    <name evidence="15" type="ORF">SCL_1374</name>
</gene>
<evidence type="ECO:0000256" key="12">
    <source>
        <dbReference type="NCBIfam" id="TIGR03461"/>
    </source>
</evidence>
<dbReference type="PANTHER" id="PTHR42743:SF2">
    <property type="entry name" value="AMINODEOXYCHORISMATE LYASE"/>
    <property type="match status" value="1"/>
</dbReference>
<dbReference type="Gene3D" id="3.30.470.10">
    <property type="match status" value="1"/>
</dbReference>
<sequence>MKILINGEPGESISVLDRGFQYGDGVFETLAVANGQPLLWDRHMRRFFHGAMRLGIQAPAEGLLRREAEQVCRGASRGVLKIMLTRGVSGRGYAPGPEAAPTRTVGLLPWPDYPATYRTDGVNVQFCHTLITRHNILAGLKHLNRLEQILARMELKDGCAEGLMQDETGHVIEGTMTNLFVVSRGTLLTPDLKSSGVTGVMRGLVLERAPALSIDCRVTGIKRENILDADEVFLTNSLIGVWPVRRIDSREYPAGTVTRQIQEVMRDATVAD</sequence>
<dbReference type="InterPro" id="IPR050571">
    <property type="entry name" value="Class-IV_PLP-Dep_Aminotrnsfr"/>
</dbReference>